<evidence type="ECO:0000313" key="4">
    <source>
        <dbReference type="EMBL" id="ACZ10682.1"/>
    </source>
</evidence>
<feature type="domain" description="ABC transporter" evidence="3">
    <location>
        <begin position="4"/>
        <end position="236"/>
    </location>
</feature>
<dbReference type="HOGENOM" id="CLU_000604_1_2_0"/>
<dbReference type="GO" id="GO:0016887">
    <property type="term" value="F:ATP hydrolysis activity"/>
    <property type="evidence" value="ECO:0007669"/>
    <property type="project" value="InterPro"/>
</dbReference>
<dbReference type="eggNOG" id="COG1131">
    <property type="taxonomic scope" value="Bacteria"/>
</dbReference>
<accession>D1AG56</accession>
<dbReference type="Gene3D" id="3.40.50.300">
    <property type="entry name" value="P-loop containing nucleotide triphosphate hydrolases"/>
    <property type="match status" value="1"/>
</dbReference>
<sequence>MEVIKIENLTKTYKTGNKVLNNLNLTVESGDIFSLLGVNGAGKSTLINILTTFINSTSGKACILGKDIKKEKNFVRRNISCVAQQISIDEHLSLRENMLFQSRLYKIDSAEAKKRIQYLIEAFELQQYEKYKISAYSGGIKRRLDIAMSMVSSPKILFLDEPTVGMDVESRRNMWKLINDIKQNFKTTIFLTTHYLEEADMLSDQICIIKNGRALVQDTPDNLRYYTDKNIIKVTLKSPKESYFIEEKLKNTDFIFNIRRENNSLILDTQNNEQNFYTVNKILMENRINYSGIEVSKPSLEDVFISLINDKEGGIQCGNREYILA</sequence>
<dbReference type="GO" id="GO:0005524">
    <property type="term" value="F:ATP binding"/>
    <property type="evidence" value="ECO:0007669"/>
    <property type="project" value="UniProtKB-KW"/>
</dbReference>
<dbReference type="SUPFAM" id="SSF52540">
    <property type="entry name" value="P-loop containing nucleoside triphosphate hydrolases"/>
    <property type="match status" value="1"/>
</dbReference>
<dbReference type="InterPro" id="IPR027417">
    <property type="entry name" value="P-loop_NTPase"/>
</dbReference>
<gene>
    <name evidence="4" type="ordered locus">Sterm_3848</name>
</gene>
<dbReference type="AlphaFoldDB" id="D1AG56"/>
<dbReference type="KEGG" id="str:Sterm_3848"/>
<keyword evidence="5" id="KW-1185">Reference proteome</keyword>
<dbReference type="SMART" id="SM00382">
    <property type="entry name" value="AAA"/>
    <property type="match status" value="1"/>
</dbReference>
<protein>
    <submittedName>
        <fullName evidence="4">ABC transporter related protein</fullName>
    </submittedName>
</protein>
<dbReference type="Proteomes" id="UP000000845">
    <property type="component" value="Chromosome"/>
</dbReference>
<dbReference type="InterPro" id="IPR003439">
    <property type="entry name" value="ABC_transporter-like_ATP-bd"/>
</dbReference>
<dbReference type="PANTHER" id="PTHR43582">
    <property type="entry name" value="LINEARMYCIN RESISTANCE ATP-BINDING PROTEIN LNRL"/>
    <property type="match status" value="1"/>
</dbReference>
<reference evidence="5" key="1">
    <citation type="submission" date="2009-09" db="EMBL/GenBank/DDBJ databases">
        <title>The complete chromosome of Sebaldella termitidis ATCC 33386.</title>
        <authorList>
            <consortium name="US DOE Joint Genome Institute (JGI-PGF)"/>
            <person name="Lucas S."/>
            <person name="Copeland A."/>
            <person name="Lapidus A."/>
            <person name="Glavina del Rio T."/>
            <person name="Dalin E."/>
            <person name="Tice H."/>
            <person name="Bruce D."/>
            <person name="Goodwin L."/>
            <person name="Pitluck S."/>
            <person name="Kyrpides N."/>
            <person name="Mavromatis K."/>
            <person name="Ivanova N."/>
            <person name="Mikhailova N."/>
            <person name="Sims D."/>
            <person name="Meincke L."/>
            <person name="Brettin T."/>
            <person name="Detter J.C."/>
            <person name="Han C."/>
            <person name="Larimer F."/>
            <person name="Land M."/>
            <person name="Hauser L."/>
            <person name="Markowitz V."/>
            <person name="Cheng J.F."/>
            <person name="Hugenholtz P."/>
            <person name="Woyke T."/>
            <person name="Wu D."/>
            <person name="Eisen J.A."/>
        </authorList>
    </citation>
    <scope>NUCLEOTIDE SEQUENCE [LARGE SCALE GENOMIC DNA]</scope>
    <source>
        <strain evidence="5">ATCC 33386 / NCTC 11300</strain>
    </source>
</reference>
<organism evidence="4 5">
    <name type="scientific">Sebaldella termitidis (strain ATCC 33386 / NCTC 11300)</name>
    <dbReference type="NCBI Taxonomy" id="526218"/>
    <lineage>
        <taxon>Bacteria</taxon>
        <taxon>Fusobacteriati</taxon>
        <taxon>Fusobacteriota</taxon>
        <taxon>Fusobacteriia</taxon>
        <taxon>Fusobacteriales</taxon>
        <taxon>Leptotrichiaceae</taxon>
        <taxon>Sebaldella</taxon>
    </lineage>
</organism>
<evidence type="ECO:0000259" key="3">
    <source>
        <dbReference type="PROSITE" id="PS50893"/>
    </source>
</evidence>
<dbReference type="RefSeq" id="WP_012863262.1">
    <property type="nucleotide sequence ID" value="NC_013517.1"/>
</dbReference>
<dbReference type="STRING" id="526218.Sterm_3848"/>
<keyword evidence="1" id="KW-0547">Nucleotide-binding</keyword>
<reference evidence="4 5" key="2">
    <citation type="journal article" date="2010" name="Stand. Genomic Sci.">
        <title>Complete genome sequence of Sebaldella termitidis type strain (NCTC 11300).</title>
        <authorList>
            <person name="Harmon-Smith M."/>
            <person name="Celia L."/>
            <person name="Chertkov O."/>
            <person name="Lapidus A."/>
            <person name="Copeland A."/>
            <person name="Glavina Del Rio T."/>
            <person name="Nolan M."/>
            <person name="Lucas S."/>
            <person name="Tice H."/>
            <person name="Cheng J.F."/>
            <person name="Han C."/>
            <person name="Detter J.C."/>
            <person name="Bruce D."/>
            <person name="Goodwin L."/>
            <person name="Pitluck S."/>
            <person name="Pati A."/>
            <person name="Liolios K."/>
            <person name="Ivanova N."/>
            <person name="Mavromatis K."/>
            <person name="Mikhailova N."/>
            <person name="Chen A."/>
            <person name="Palaniappan K."/>
            <person name="Land M."/>
            <person name="Hauser L."/>
            <person name="Chang Y.J."/>
            <person name="Jeffries C.D."/>
            <person name="Brettin T."/>
            <person name="Goker M."/>
            <person name="Beck B."/>
            <person name="Bristow J."/>
            <person name="Eisen J.A."/>
            <person name="Markowitz V."/>
            <person name="Hugenholtz P."/>
            <person name="Kyrpides N.C."/>
            <person name="Klenk H.P."/>
            <person name="Chen F."/>
        </authorList>
    </citation>
    <scope>NUCLEOTIDE SEQUENCE [LARGE SCALE GENOMIC DNA]</scope>
    <source>
        <strain evidence="5">ATCC 33386 / NCTC 11300</strain>
    </source>
</reference>
<dbReference type="PANTHER" id="PTHR43582:SF2">
    <property type="entry name" value="LINEARMYCIN RESISTANCE ATP-BINDING PROTEIN LNRL"/>
    <property type="match status" value="1"/>
</dbReference>
<evidence type="ECO:0000256" key="2">
    <source>
        <dbReference type="ARBA" id="ARBA00022840"/>
    </source>
</evidence>
<proteinExistence type="predicted"/>
<dbReference type="Pfam" id="PF00005">
    <property type="entry name" value="ABC_tran"/>
    <property type="match status" value="1"/>
</dbReference>
<dbReference type="EMBL" id="CP001739">
    <property type="protein sequence ID" value="ACZ10682.1"/>
    <property type="molecule type" value="Genomic_DNA"/>
</dbReference>
<dbReference type="PROSITE" id="PS50893">
    <property type="entry name" value="ABC_TRANSPORTER_2"/>
    <property type="match status" value="1"/>
</dbReference>
<evidence type="ECO:0000256" key="1">
    <source>
        <dbReference type="ARBA" id="ARBA00022741"/>
    </source>
</evidence>
<name>D1AG56_SEBTE</name>
<keyword evidence="2" id="KW-0067">ATP-binding</keyword>
<evidence type="ECO:0000313" key="5">
    <source>
        <dbReference type="Proteomes" id="UP000000845"/>
    </source>
</evidence>
<dbReference type="InterPro" id="IPR003593">
    <property type="entry name" value="AAA+_ATPase"/>
</dbReference>